<dbReference type="AlphaFoldDB" id="A0AAU7FDQ0"/>
<dbReference type="GO" id="GO:0003841">
    <property type="term" value="F:1-acylglycerol-3-phosphate O-acyltransferase activity"/>
    <property type="evidence" value="ECO:0007669"/>
    <property type="project" value="TreeGrafter"/>
</dbReference>
<evidence type="ECO:0000313" key="7">
    <source>
        <dbReference type="EMBL" id="XBM01740.1"/>
    </source>
</evidence>
<evidence type="ECO:0000256" key="3">
    <source>
        <dbReference type="ARBA" id="ARBA00022679"/>
    </source>
</evidence>
<dbReference type="GO" id="GO:0006654">
    <property type="term" value="P:phosphatidic acid biosynthetic process"/>
    <property type="evidence" value="ECO:0007669"/>
    <property type="project" value="TreeGrafter"/>
</dbReference>
<sequence>MSLRSIQRALQLAAHITIGLCLIRFAFPRKTGQQQAEITRRWSEKLANILNIQIVSSGLKPELTPKNQMCLANHISWFDIFALNAIFNSRFIAKADVAHWPVVGSLCKGAGTFFINREKIKDTKRINDSITQSLKQGECITFFPEGTTSNGVELKPLKTSLLQSIVESQGLIQPIYINYRKACGAHCQEAAYIDDISFGQSLAALLKADGISVHVHFLDAIHTDGQNRAQLSAQVQTALHYAHQNFMRQLVDKRVLPQQQMSADLPAATQ</sequence>
<keyword evidence="5 7" id="KW-0012">Acyltransferase</keyword>
<evidence type="ECO:0000259" key="6">
    <source>
        <dbReference type="SMART" id="SM00563"/>
    </source>
</evidence>
<accession>A0AAU7FDQ0</accession>
<dbReference type="EMBL" id="CP157355">
    <property type="protein sequence ID" value="XBM01740.1"/>
    <property type="molecule type" value="Genomic_DNA"/>
</dbReference>
<keyword evidence="4" id="KW-0443">Lipid metabolism</keyword>
<protein>
    <submittedName>
        <fullName evidence="7">Lysophospholipid acyltransferase family protein</fullName>
    </submittedName>
</protein>
<dbReference type="InterPro" id="IPR002123">
    <property type="entry name" value="Plipid/glycerol_acylTrfase"/>
</dbReference>
<organism evidence="7">
    <name type="scientific">Chitinibacter mangrovi</name>
    <dbReference type="NCBI Taxonomy" id="3153927"/>
    <lineage>
        <taxon>Bacteria</taxon>
        <taxon>Pseudomonadati</taxon>
        <taxon>Pseudomonadota</taxon>
        <taxon>Betaproteobacteria</taxon>
        <taxon>Neisseriales</taxon>
        <taxon>Chitinibacteraceae</taxon>
        <taxon>Chitinibacter</taxon>
    </lineage>
</organism>
<dbReference type="KEGG" id="cmav:ABHF33_05555"/>
<gene>
    <name evidence="7" type="ORF">ABHF33_05555</name>
</gene>
<dbReference type="CDD" id="cd07989">
    <property type="entry name" value="LPLAT_AGPAT-like"/>
    <property type="match status" value="1"/>
</dbReference>
<evidence type="ECO:0000256" key="4">
    <source>
        <dbReference type="ARBA" id="ARBA00023098"/>
    </source>
</evidence>
<dbReference type="Pfam" id="PF01553">
    <property type="entry name" value="Acyltransferase"/>
    <property type="match status" value="1"/>
</dbReference>
<reference evidence="7" key="1">
    <citation type="submission" date="2024-05" db="EMBL/GenBank/DDBJ databases">
        <authorList>
            <person name="Yang L."/>
            <person name="Pan L."/>
        </authorList>
    </citation>
    <scope>NUCLEOTIDE SEQUENCE</scope>
    <source>
        <strain evidence="7">FCG-7</strain>
    </source>
</reference>
<evidence type="ECO:0000256" key="5">
    <source>
        <dbReference type="ARBA" id="ARBA00023315"/>
    </source>
</evidence>
<dbReference type="SUPFAM" id="SSF69593">
    <property type="entry name" value="Glycerol-3-phosphate (1)-acyltransferase"/>
    <property type="match status" value="1"/>
</dbReference>
<comment type="pathway">
    <text evidence="1">Lipid metabolism.</text>
</comment>
<evidence type="ECO:0000256" key="1">
    <source>
        <dbReference type="ARBA" id="ARBA00005189"/>
    </source>
</evidence>
<dbReference type="SMART" id="SM00563">
    <property type="entry name" value="PlsC"/>
    <property type="match status" value="1"/>
</dbReference>
<keyword evidence="3" id="KW-0808">Transferase</keyword>
<evidence type="ECO:0000256" key="2">
    <source>
        <dbReference type="ARBA" id="ARBA00022516"/>
    </source>
</evidence>
<keyword evidence="2" id="KW-0444">Lipid biosynthesis</keyword>
<proteinExistence type="predicted"/>
<dbReference type="RefSeq" id="WP_348946014.1">
    <property type="nucleotide sequence ID" value="NZ_CP157355.1"/>
</dbReference>
<dbReference type="PANTHER" id="PTHR10434:SF64">
    <property type="entry name" value="1-ACYL-SN-GLYCEROL-3-PHOSPHATE ACYLTRANSFERASE-RELATED"/>
    <property type="match status" value="1"/>
</dbReference>
<dbReference type="PANTHER" id="PTHR10434">
    <property type="entry name" value="1-ACYL-SN-GLYCEROL-3-PHOSPHATE ACYLTRANSFERASE"/>
    <property type="match status" value="1"/>
</dbReference>
<name>A0AAU7FDQ0_9NEIS</name>
<feature type="domain" description="Phospholipid/glycerol acyltransferase" evidence="6">
    <location>
        <begin position="68"/>
        <end position="180"/>
    </location>
</feature>